<organism evidence="1 2">
    <name type="scientific">Flaviflexus salsibiostraticola</name>
    <dbReference type="NCBI Taxonomy" id="1282737"/>
    <lineage>
        <taxon>Bacteria</taxon>
        <taxon>Bacillati</taxon>
        <taxon>Actinomycetota</taxon>
        <taxon>Actinomycetes</taxon>
        <taxon>Actinomycetales</taxon>
        <taxon>Actinomycetaceae</taxon>
        <taxon>Flaviflexus</taxon>
    </lineage>
</organism>
<dbReference type="Proteomes" id="UP000270021">
    <property type="component" value="Chromosome"/>
</dbReference>
<dbReference type="InterPro" id="IPR021408">
    <property type="entry name" value="DUF3046"/>
</dbReference>
<dbReference type="KEGG" id="fsl:EJO69_00355"/>
<name>A0A3S8Z618_9ACTO</name>
<dbReference type="Pfam" id="PF11248">
    <property type="entry name" value="DUF3046"/>
    <property type="match status" value="1"/>
</dbReference>
<dbReference type="OrthoDB" id="3215033at2"/>
<sequence length="74" mass="8336">MMNHSEFHDVLADVFGPAYGQALARTLALPGLGHRTADELLEAGESPQKIWTAICSEMNIEDEAFRHRVNRDER</sequence>
<dbReference type="EMBL" id="CP034438">
    <property type="protein sequence ID" value="AZN28918.1"/>
    <property type="molecule type" value="Genomic_DNA"/>
</dbReference>
<reference evidence="1 2" key="1">
    <citation type="submission" date="2018-12" db="EMBL/GenBank/DDBJ databases">
        <title>Complete genome sequence of Flaviflexus salsibiostraticola KCTC 33148.</title>
        <authorList>
            <person name="Bae J.-W."/>
        </authorList>
    </citation>
    <scope>NUCLEOTIDE SEQUENCE [LARGE SCALE GENOMIC DNA]</scope>
    <source>
        <strain evidence="1 2">KCTC 33148</strain>
    </source>
</reference>
<evidence type="ECO:0000313" key="1">
    <source>
        <dbReference type="EMBL" id="AZN28918.1"/>
    </source>
</evidence>
<dbReference type="AlphaFoldDB" id="A0A3S8Z618"/>
<keyword evidence="2" id="KW-1185">Reference proteome</keyword>
<accession>A0A3S8Z618</accession>
<protein>
    <submittedName>
        <fullName evidence="1">DUF3046 domain-containing protein</fullName>
    </submittedName>
</protein>
<gene>
    <name evidence="1" type="ORF">EJO69_00355</name>
</gene>
<proteinExistence type="predicted"/>
<evidence type="ECO:0000313" key="2">
    <source>
        <dbReference type="Proteomes" id="UP000270021"/>
    </source>
</evidence>